<evidence type="ECO:0000313" key="2">
    <source>
        <dbReference type="EMBL" id="RRT74826.1"/>
    </source>
</evidence>
<feature type="compositionally biased region" description="Polar residues" evidence="1">
    <location>
        <begin position="131"/>
        <end position="145"/>
    </location>
</feature>
<feature type="region of interest" description="Disordered" evidence="1">
    <location>
        <begin position="1"/>
        <end position="25"/>
    </location>
</feature>
<dbReference type="Proteomes" id="UP000287651">
    <property type="component" value="Unassembled WGS sequence"/>
</dbReference>
<name>A0A427AF38_ENSVE</name>
<feature type="region of interest" description="Disordered" evidence="1">
    <location>
        <begin position="128"/>
        <end position="155"/>
    </location>
</feature>
<dbReference type="AlphaFoldDB" id="A0A427AF38"/>
<evidence type="ECO:0000313" key="3">
    <source>
        <dbReference type="Proteomes" id="UP000287651"/>
    </source>
</evidence>
<protein>
    <submittedName>
        <fullName evidence="2">Uncharacterized protein</fullName>
    </submittedName>
</protein>
<dbReference type="EMBL" id="AMZH03002659">
    <property type="protein sequence ID" value="RRT74826.1"/>
    <property type="molecule type" value="Genomic_DNA"/>
</dbReference>
<evidence type="ECO:0000256" key="1">
    <source>
        <dbReference type="SAM" id="MobiDB-lite"/>
    </source>
</evidence>
<accession>A0A427AF38</accession>
<organism evidence="2 3">
    <name type="scientific">Ensete ventricosum</name>
    <name type="common">Abyssinian banana</name>
    <name type="synonym">Musa ensete</name>
    <dbReference type="NCBI Taxonomy" id="4639"/>
    <lineage>
        <taxon>Eukaryota</taxon>
        <taxon>Viridiplantae</taxon>
        <taxon>Streptophyta</taxon>
        <taxon>Embryophyta</taxon>
        <taxon>Tracheophyta</taxon>
        <taxon>Spermatophyta</taxon>
        <taxon>Magnoliopsida</taxon>
        <taxon>Liliopsida</taxon>
        <taxon>Zingiberales</taxon>
        <taxon>Musaceae</taxon>
        <taxon>Ensete</taxon>
    </lineage>
</organism>
<sequence length="173" mass="18768">MSQERPFENLGVEHHPEPDHPRPTEKAAVALSTPNLFWRMMTDPGFPSPVSNPTPFMVTTEAFLGLTSQVQALTGMVQAIVSYLPQLVHSTAHQSAPAAAPPQTESPAVPNRGVLLEVEPPQPQVVEASAASPTLTPARSQSHSYNPVPIEPDFDTLLTDTADSLREQVRRVH</sequence>
<comment type="caution">
    <text evidence="2">The sequence shown here is derived from an EMBL/GenBank/DDBJ whole genome shotgun (WGS) entry which is preliminary data.</text>
</comment>
<proteinExistence type="predicted"/>
<gene>
    <name evidence="2" type="ORF">B296_00029453</name>
</gene>
<reference evidence="2 3" key="1">
    <citation type="journal article" date="2014" name="Agronomy (Basel)">
        <title>A Draft Genome Sequence for Ensete ventricosum, the Drought-Tolerant Tree Against Hunger.</title>
        <authorList>
            <person name="Harrison J."/>
            <person name="Moore K.A."/>
            <person name="Paszkiewicz K."/>
            <person name="Jones T."/>
            <person name="Grant M."/>
            <person name="Ambacheew D."/>
            <person name="Muzemil S."/>
            <person name="Studholme D.J."/>
        </authorList>
    </citation>
    <scope>NUCLEOTIDE SEQUENCE [LARGE SCALE GENOMIC DNA]</scope>
</reference>